<dbReference type="EMBL" id="JBFXLS010000139">
    <property type="protein sequence ID" value="KAL2813748.1"/>
    <property type="molecule type" value="Genomic_DNA"/>
</dbReference>
<sequence>MKGDVNRRALLYFLLIPTFLLYALALTGCLSASPGIPNLFLVQVTAMGSKNTLKVGYFGKCRNAKRTVCTPIAGLSEEALARKLFPGSQPTKLIHFGLVLSSKIFLPVIAGAGVVFTLGVLSFSVVHLRTKSASRLSTALHGVKAAALALLALSCVLCFGAAISITMAIAAFQFSAEDNPANYQVVGGKPLQALQWAAFAISVLITLGLRDVMQPIQSGVSGQVSSTLPKAPVPISSASAAAPARQAPQQGAVAVNF</sequence>
<accession>A0ABR4HG62</accession>
<reference evidence="3 4" key="1">
    <citation type="submission" date="2024-07" db="EMBL/GenBank/DDBJ databases">
        <title>Section-level genome sequencing and comparative genomics of Aspergillus sections Usti and Cavernicolus.</title>
        <authorList>
            <consortium name="Lawrence Berkeley National Laboratory"/>
            <person name="Nybo J.L."/>
            <person name="Vesth T.C."/>
            <person name="Theobald S."/>
            <person name="Frisvad J.C."/>
            <person name="Larsen T.O."/>
            <person name="Kjaerboelling I."/>
            <person name="Rothschild-Mancinelli K."/>
            <person name="Lyhne E.K."/>
            <person name="Kogle M.E."/>
            <person name="Barry K."/>
            <person name="Clum A."/>
            <person name="Na H."/>
            <person name="Ledsgaard L."/>
            <person name="Lin J."/>
            <person name="Lipzen A."/>
            <person name="Kuo A."/>
            <person name="Riley R."/>
            <person name="Mondo S."/>
            <person name="LaButti K."/>
            <person name="Haridas S."/>
            <person name="Pangalinan J."/>
            <person name="Salamov A.A."/>
            <person name="Simmons B.A."/>
            <person name="Magnuson J.K."/>
            <person name="Chen J."/>
            <person name="Drula E."/>
            <person name="Henrissat B."/>
            <person name="Wiebenga A."/>
            <person name="Lubbers R.J."/>
            <person name="Gomes A.C."/>
            <person name="Makela M.R."/>
            <person name="Stajich J."/>
            <person name="Grigoriev I.V."/>
            <person name="Mortensen U.H."/>
            <person name="De vries R.P."/>
            <person name="Baker S.E."/>
            <person name="Andersen M.R."/>
        </authorList>
    </citation>
    <scope>NUCLEOTIDE SEQUENCE [LARGE SCALE GENOMIC DNA]</scope>
    <source>
        <strain evidence="3 4">CBS 600.67</strain>
    </source>
</reference>
<organism evidence="3 4">
    <name type="scientific">Aspergillus cavernicola</name>
    <dbReference type="NCBI Taxonomy" id="176166"/>
    <lineage>
        <taxon>Eukaryota</taxon>
        <taxon>Fungi</taxon>
        <taxon>Dikarya</taxon>
        <taxon>Ascomycota</taxon>
        <taxon>Pezizomycotina</taxon>
        <taxon>Eurotiomycetes</taxon>
        <taxon>Eurotiomycetidae</taxon>
        <taxon>Eurotiales</taxon>
        <taxon>Aspergillaceae</taxon>
        <taxon>Aspergillus</taxon>
        <taxon>Aspergillus subgen. Nidulantes</taxon>
    </lineage>
</organism>
<keyword evidence="1" id="KW-0812">Transmembrane</keyword>
<keyword evidence="1" id="KW-0472">Membrane</keyword>
<keyword evidence="2" id="KW-0732">Signal</keyword>
<comment type="caution">
    <text evidence="3">The sequence shown here is derived from an EMBL/GenBank/DDBJ whole genome shotgun (WGS) entry which is preliminary data.</text>
</comment>
<evidence type="ECO:0000313" key="4">
    <source>
        <dbReference type="Proteomes" id="UP001610335"/>
    </source>
</evidence>
<evidence type="ECO:0000256" key="2">
    <source>
        <dbReference type="SAM" id="SignalP"/>
    </source>
</evidence>
<gene>
    <name evidence="3" type="ORF">BDW59DRAFT_178154</name>
</gene>
<dbReference type="PROSITE" id="PS51257">
    <property type="entry name" value="PROKAR_LIPOPROTEIN"/>
    <property type="match status" value="1"/>
</dbReference>
<protein>
    <recommendedName>
        <fullName evidence="5">SUR7/PalI family-domain-containing protein</fullName>
    </recommendedName>
</protein>
<feature type="transmembrane region" description="Helical" evidence="1">
    <location>
        <begin position="147"/>
        <end position="173"/>
    </location>
</feature>
<dbReference type="Pfam" id="PF12351">
    <property type="entry name" value="Fig1"/>
    <property type="match status" value="1"/>
</dbReference>
<evidence type="ECO:0000313" key="3">
    <source>
        <dbReference type="EMBL" id="KAL2813748.1"/>
    </source>
</evidence>
<feature type="chain" id="PRO_5046972581" description="SUR7/PalI family-domain-containing protein" evidence="2">
    <location>
        <begin position="26"/>
        <end position="257"/>
    </location>
</feature>
<proteinExistence type="predicted"/>
<feature type="signal peptide" evidence="2">
    <location>
        <begin position="1"/>
        <end position="25"/>
    </location>
</feature>
<name>A0ABR4HG62_9EURO</name>
<feature type="transmembrane region" description="Helical" evidence="1">
    <location>
        <begin position="104"/>
        <end position="126"/>
    </location>
</feature>
<evidence type="ECO:0000256" key="1">
    <source>
        <dbReference type="SAM" id="Phobius"/>
    </source>
</evidence>
<dbReference type="InterPro" id="IPR033481">
    <property type="entry name" value="Dni1/Fig1"/>
</dbReference>
<keyword evidence="1" id="KW-1133">Transmembrane helix</keyword>
<feature type="transmembrane region" description="Helical" evidence="1">
    <location>
        <begin position="193"/>
        <end position="209"/>
    </location>
</feature>
<evidence type="ECO:0008006" key="5">
    <source>
        <dbReference type="Google" id="ProtNLM"/>
    </source>
</evidence>
<dbReference type="Proteomes" id="UP001610335">
    <property type="component" value="Unassembled WGS sequence"/>
</dbReference>
<keyword evidence="4" id="KW-1185">Reference proteome</keyword>